<dbReference type="PANTHER" id="PTHR24185:SF1">
    <property type="entry name" value="CALCIUM-INDEPENDENT PHOSPHOLIPASE A2-GAMMA"/>
    <property type="match status" value="1"/>
</dbReference>
<gene>
    <name evidence="8" type="ORF">PT974_02372</name>
</gene>
<feature type="short sequence motif" description="GXGXXG" evidence="5">
    <location>
        <begin position="27"/>
        <end position="32"/>
    </location>
</feature>
<feature type="short sequence motif" description="DGA/G" evidence="5">
    <location>
        <begin position="207"/>
        <end position="209"/>
    </location>
</feature>
<proteinExistence type="predicted"/>
<dbReference type="InterPro" id="IPR016035">
    <property type="entry name" value="Acyl_Trfase/lysoPLipase"/>
</dbReference>
<dbReference type="Gene3D" id="3.40.1090.10">
    <property type="entry name" value="Cytosolic phospholipase A2 catalytic domain"/>
    <property type="match status" value="1"/>
</dbReference>
<keyword evidence="1" id="KW-0677">Repeat</keyword>
<evidence type="ECO:0000256" key="1">
    <source>
        <dbReference type="ARBA" id="ARBA00022737"/>
    </source>
</evidence>
<evidence type="ECO:0000259" key="7">
    <source>
        <dbReference type="PROSITE" id="PS51635"/>
    </source>
</evidence>
<dbReference type="EMBL" id="JAVFKD010000002">
    <property type="protein sequence ID" value="KAK5997022.1"/>
    <property type="molecule type" value="Genomic_DNA"/>
</dbReference>
<dbReference type="PANTHER" id="PTHR24185">
    <property type="entry name" value="CALCIUM-INDEPENDENT PHOSPHOLIPASE A2-GAMMA"/>
    <property type="match status" value="1"/>
</dbReference>
<evidence type="ECO:0000313" key="9">
    <source>
        <dbReference type="Proteomes" id="UP001338125"/>
    </source>
</evidence>
<evidence type="ECO:0000256" key="6">
    <source>
        <dbReference type="SAM" id="MobiDB-lite"/>
    </source>
</evidence>
<dbReference type="Pfam" id="PF24883">
    <property type="entry name" value="NPHP3_N"/>
    <property type="match status" value="1"/>
</dbReference>
<dbReference type="SUPFAM" id="SSF52151">
    <property type="entry name" value="FabD/lysophospholipase-like"/>
    <property type="match status" value="1"/>
</dbReference>
<dbReference type="Proteomes" id="UP001338125">
    <property type="component" value="Unassembled WGS sequence"/>
</dbReference>
<evidence type="ECO:0000256" key="5">
    <source>
        <dbReference type="PROSITE-ProRule" id="PRU01161"/>
    </source>
</evidence>
<evidence type="ECO:0000313" key="8">
    <source>
        <dbReference type="EMBL" id="KAK5997022.1"/>
    </source>
</evidence>
<keyword evidence="3 5" id="KW-0442">Lipid degradation</keyword>
<organism evidence="8 9">
    <name type="scientific">Cladobotryum mycophilum</name>
    <dbReference type="NCBI Taxonomy" id="491253"/>
    <lineage>
        <taxon>Eukaryota</taxon>
        <taxon>Fungi</taxon>
        <taxon>Dikarya</taxon>
        <taxon>Ascomycota</taxon>
        <taxon>Pezizomycotina</taxon>
        <taxon>Sordariomycetes</taxon>
        <taxon>Hypocreomycetidae</taxon>
        <taxon>Hypocreales</taxon>
        <taxon>Hypocreaceae</taxon>
        <taxon>Cladobotryum</taxon>
    </lineage>
</organism>
<keyword evidence="9" id="KW-1185">Reference proteome</keyword>
<dbReference type="Gene3D" id="3.40.50.300">
    <property type="entry name" value="P-loop containing nucleotide triphosphate hydrolases"/>
    <property type="match status" value="1"/>
</dbReference>
<feature type="region of interest" description="Disordered" evidence="6">
    <location>
        <begin position="1303"/>
        <end position="1324"/>
    </location>
</feature>
<feature type="short sequence motif" description="GXSXG" evidence="5">
    <location>
        <begin position="63"/>
        <end position="67"/>
    </location>
</feature>
<feature type="active site" description="Nucleophile" evidence="5">
    <location>
        <position position="65"/>
    </location>
</feature>
<dbReference type="PROSITE" id="PS51635">
    <property type="entry name" value="PNPLA"/>
    <property type="match status" value="1"/>
</dbReference>
<dbReference type="InterPro" id="IPR056884">
    <property type="entry name" value="NPHP3-like_N"/>
</dbReference>
<accession>A0ABR0SYS3</accession>
<keyword evidence="4 5" id="KW-0443">Lipid metabolism</keyword>
<reference evidence="8 9" key="1">
    <citation type="submission" date="2024-01" db="EMBL/GenBank/DDBJ databases">
        <title>Complete genome of Cladobotryum mycophilum ATHUM6906.</title>
        <authorList>
            <person name="Christinaki A.C."/>
            <person name="Myridakis A.I."/>
            <person name="Kouvelis V.N."/>
        </authorList>
    </citation>
    <scope>NUCLEOTIDE SEQUENCE [LARGE SCALE GENOMIC DNA]</scope>
    <source>
        <strain evidence="8 9">ATHUM6906</strain>
    </source>
</reference>
<protein>
    <submittedName>
        <fullName evidence="8">Intracellular membrane-associated calcium-independent phospholipase A2 gamma-like protein</fullName>
    </submittedName>
</protein>
<keyword evidence="2 5" id="KW-0378">Hydrolase</keyword>
<dbReference type="SUPFAM" id="SSF52540">
    <property type="entry name" value="P-loop containing nucleoside triphosphate hydrolases"/>
    <property type="match status" value="1"/>
</dbReference>
<evidence type="ECO:0000256" key="4">
    <source>
        <dbReference type="ARBA" id="ARBA00023098"/>
    </source>
</evidence>
<dbReference type="InterPro" id="IPR002641">
    <property type="entry name" value="PNPLA_dom"/>
</dbReference>
<dbReference type="CDD" id="cd07216">
    <property type="entry name" value="Pat17_PNPLA8_PNPLA9_like3"/>
    <property type="match status" value="1"/>
</dbReference>
<feature type="domain" description="PNPLA" evidence="7">
    <location>
        <begin position="23"/>
        <end position="220"/>
    </location>
</feature>
<dbReference type="InterPro" id="IPR027417">
    <property type="entry name" value="P-loop_NTPase"/>
</dbReference>
<evidence type="ECO:0000256" key="3">
    <source>
        <dbReference type="ARBA" id="ARBA00022963"/>
    </source>
</evidence>
<sequence>MSSLLTRQPDHEDGSNGRGLSLLCLDGGGVRGLSSLHILQRLVEQIDPVNPPKPCDCFDMICGTSTGGLIAIMLGRLKMTVTECIREYEQLSASVFTKRRHRLNWKGQLQGRFDHEALEDGIKTLLKRVSISEDELLKETDGAPQCKVFVSTMRQEISDIVNFTSYYSPTWGASMLDRVRIWEAARATSAATSFFEPCVIDGKSFVDGATGANNPIHQLWAEASSIYGDHDGGTWKLEDHLRCLVSIGTGTPSSKPFGPDMKEVAASLRAIATSAESVAQTFEREHPHLVNKGVYFRFNVTNGLQGIGLEEANRLREIEALTSNYCASPAVTKNITACATRIVCAEAVESSSWAQQAMLQFNSLPTPQTSERFDKRSMRTSRRIDVQRFTHCRAFQGWLHGAPQSLICITSETISSGDTTATFPLAAKLADHLVRTSLEGYRICYVNCFWALDKPKIFRPLAILEEYRKETNQISGGRDIVDMVLETLFHQLLRHISHTRSFLEAYAKSLPEDRAVEFREQMIATGMLTGRDIVPFLKYLIRSSRMKVLMAVDGVDYLPEKDRTAVMAHIALLSQDSHQTRILLCGASSMIEVGGAANVAVVTDFTEANECQVSLRFDELNVRKSQIAPAAAGTVEWIWQHPVYHSFISQPKGLLWICGKPGSGKSVLAKCIQRRLLESDPWGGLIGDWFYHNRRSADFIRHKSFLRSALWHFLDQSPKLFTEYFQEAYRTMDPMDSSQWTSEILVDIFKKICQGPSHVICILDAMDEAENSTVLDLLRDIVNDKRGSNASFIILSRPDIDIERRFDGIPGLMVEDENTHDIHKIIELGLGSLQQSIHSLNFGAASRLAAPRSVIRRSRFGSIAASQAREEQTIRRIRETLLSKAQGSILWVKLVLDQLDKSTRECGGATLDDMEAIVEKIPKELAQFYRQMLESLIDSKPPATVEDIRKALMWISAAGELHEVTLESLWEALALLKDGFRSETLDDIWQRQMLISTYDELWRKVYSMCGPFIEVFNPGVSVEESRLNRFKAESIVQLMHQSVRDFFSDPIAAKELHFTRSEAIDLVQRHLSHYLEVMAKDHARISELRAQKPEELVGRLSEQRLMQLAFKSTATRNVQGTLHRAIGNWALEPFSNRRDEQLLINAIESFLEFNNCYWHIGMETLNLGRLLYHACREGLVTAVKNLLSLDWLSLNKMKHPFDTILFGCIYFAASRSRSPNITVELDLPQTCDPRKRHLLNKANGLEESLGQAVWCSQPWTVQLSVTRHREGQAKRHAITFSEWCPFLDILCGGKSLAYMRKRNSESGQNQEVHSTHQDDAKKLDGTSSGLMGMALCEEDGDFIVAPMDDIENAILASLQLTRRFPTLKSPVAALTFSQR</sequence>
<dbReference type="Pfam" id="PF01734">
    <property type="entry name" value="Patatin"/>
    <property type="match status" value="1"/>
</dbReference>
<evidence type="ECO:0000256" key="2">
    <source>
        <dbReference type="ARBA" id="ARBA00022801"/>
    </source>
</evidence>
<name>A0ABR0SYS3_9HYPO</name>
<feature type="compositionally biased region" description="Basic and acidic residues" evidence="6">
    <location>
        <begin position="1313"/>
        <end position="1324"/>
    </location>
</feature>
<comment type="caution">
    <text evidence="8">The sequence shown here is derived from an EMBL/GenBank/DDBJ whole genome shotgun (WGS) entry which is preliminary data.</text>
</comment>
<feature type="active site" description="Proton acceptor" evidence="5">
    <location>
        <position position="207"/>
    </location>
</feature>